<dbReference type="Gene3D" id="1.20.120.350">
    <property type="entry name" value="Voltage-gated potassium channels. Chain C"/>
    <property type="match status" value="1"/>
</dbReference>
<dbReference type="InterPro" id="IPR027359">
    <property type="entry name" value="Volt_channel_dom_sf"/>
</dbReference>
<feature type="transmembrane region" description="Helical" evidence="6">
    <location>
        <begin position="170"/>
        <end position="186"/>
    </location>
</feature>
<dbReference type="InterPro" id="IPR043203">
    <property type="entry name" value="VGCC_Ca_Na"/>
</dbReference>
<dbReference type="Proteomes" id="UP000186817">
    <property type="component" value="Unassembled WGS sequence"/>
</dbReference>
<evidence type="ECO:0000256" key="5">
    <source>
        <dbReference type="SAM" id="MobiDB-lite"/>
    </source>
</evidence>
<organism evidence="8 9">
    <name type="scientific">Symbiodinium microadriaticum</name>
    <name type="common">Dinoflagellate</name>
    <name type="synonym">Zooxanthella microadriatica</name>
    <dbReference type="NCBI Taxonomy" id="2951"/>
    <lineage>
        <taxon>Eukaryota</taxon>
        <taxon>Sar</taxon>
        <taxon>Alveolata</taxon>
        <taxon>Dinophyceae</taxon>
        <taxon>Suessiales</taxon>
        <taxon>Symbiodiniaceae</taxon>
        <taxon>Symbiodinium</taxon>
    </lineage>
</organism>
<dbReference type="PANTHER" id="PTHR10037">
    <property type="entry name" value="VOLTAGE-GATED CATION CHANNEL CALCIUM AND SODIUM"/>
    <property type="match status" value="1"/>
</dbReference>
<evidence type="ECO:0000256" key="1">
    <source>
        <dbReference type="ARBA" id="ARBA00004141"/>
    </source>
</evidence>
<dbReference type="AlphaFoldDB" id="A0A1Q9E2S4"/>
<evidence type="ECO:0000256" key="6">
    <source>
        <dbReference type="SAM" id="Phobius"/>
    </source>
</evidence>
<dbReference type="PANTHER" id="PTHR10037:SF62">
    <property type="entry name" value="SODIUM CHANNEL PROTEIN 60E"/>
    <property type="match status" value="1"/>
</dbReference>
<proteinExistence type="predicted"/>
<dbReference type="InterPro" id="IPR005821">
    <property type="entry name" value="Ion_trans_dom"/>
</dbReference>
<name>A0A1Q9E2S4_SYMMI</name>
<dbReference type="GO" id="GO:0005248">
    <property type="term" value="F:voltage-gated sodium channel activity"/>
    <property type="evidence" value="ECO:0007669"/>
    <property type="project" value="TreeGrafter"/>
</dbReference>
<feature type="domain" description="Ion transport" evidence="7">
    <location>
        <begin position="115"/>
        <end position="345"/>
    </location>
</feature>
<sequence>MGPIPAPPSVVVTDVDSDGPTSTRVVSFAAEPELEPAPRKSRFDGKARITRISKRDPDAMKELRKTIQQKAEEYEWRAADYGNKASEVAKAMKLDVRGLEGSRLTMHRWISWAGFDTIIGLVIMVNAVTIGLEAHYNASIPVGCTASCACEIGILDACAVVPPWLTYLDYVFFLVYVTEFAMRYYAYGRAVLRSNWVKFDLFLICSSAVDLTLNLVNVQNELLNQVMLVRILRLLRLARAVRLIVLFQTLWQLVQGLLHSVTTLFWTFLLVMILIYIFAIIGMEFISEDPTLDANHEYNVAARENFSNFGDAIMTLLQMFSMDSIGAVYRPLVKHRFATFFYFISAAEQFRYSSP</sequence>
<keyword evidence="3 6" id="KW-1133">Transmembrane helix</keyword>
<dbReference type="Gene3D" id="1.10.287.70">
    <property type="match status" value="1"/>
</dbReference>
<evidence type="ECO:0000256" key="3">
    <source>
        <dbReference type="ARBA" id="ARBA00022989"/>
    </source>
</evidence>
<feature type="transmembrane region" description="Helical" evidence="6">
    <location>
        <begin position="109"/>
        <end position="132"/>
    </location>
</feature>
<accession>A0A1Q9E2S4</accession>
<gene>
    <name evidence="8" type="primary">CACNA1H</name>
    <name evidence="8" type="ORF">AK812_SmicGene15536</name>
</gene>
<dbReference type="EMBL" id="LSRX01000283">
    <property type="protein sequence ID" value="OLQ01732.1"/>
    <property type="molecule type" value="Genomic_DNA"/>
</dbReference>
<evidence type="ECO:0000259" key="7">
    <source>
        <dbReference type="Pfam" id="PF00520"/>
    </source>
</evidence>
<dbReference type="SUPFAM" id="SSF81324">
    <property type="entry name" value="Voltage-gated potassium channels"/>
    <property type="match status" value="1"/>
</dbReference>
<dbReference type="OrthoDB" id="431720at2759"/>
<evidence type="ECO:0000313" key="9">
    <source>
        <dbReference type="Proteomes" id="UP000186817"/>
    </source>
</evidence>
<feature type="transmembrane region" description="Helical" evidence="6">
    <location>
        <begin position="264"/>
        <end position="286"/>
    </location>
</feature>
<evidence type="ECO:0000256" key="2">
    <source>
        <dbReference type="ARBA" id="ARBA00022692"/>
    </source>
</evidence>
<reference evidence="8 9" key="1">
    <citation type="submission" date="2016-02" db="EMBL/GenBank/DDBJ databases">
        <title>Genome analysis of coral dinoflagellate symbionts highlights evolutionary adaptations to a symbiotic lifestyle.</title>
        <authorList>
            <person name="Aranda M."/>
            <person name="Li Y."/>
            <person name="Liew Y.J."/>
            <person name="Baumgarten S."/>
            <person name="Simakov O."/>
            <person name="Wilson M."/>
            <person name="Piel J."/>
            <person name="Ashoor H."/>
            <person name="Bougouffa S."/>
            <person name="Bajic V.B."/>
            <person name="Ryu T."/>
            <person name="Ravasi T."/>
            <person name="Bayer T."/>
            <person name="Micklem G."/>
            <person name="Kim H."/>
            <person name="Bhak J."/>
            <person name="Lajeunesse T.C."/>
            <person name="Voolstra C.R."/>
        </authorList>
    </citation>
    <scope>NUCLEOTIDE SEQUENCE [LARGE SCALE GENOMIC DNA]</scope>
    <source>
        <strain evidence="8 9">CCMP2467</strain>
    </source>
</reference>
<protein>
    <submittedName>
        <fullName evidence="8">Voltage-dependent T-type calcium channel subunit alpha-1H</fullName>
    </submittedName>
</protein>
<keyword evidence="4 6" id="KW-0472">Membrane</keyword>
<dbReference type="GO" id="GO:0001518">
    <property type="term" value="C:voltage-gated sodium channel complex"/>
    <property type="evidence" value="ECO:0007669"/>
    <property type="project" value="TreeGrafter"/>
</dbReference>
<feature type="compositionally biased region" description="Low complexity" evidence="5">
    <location>
        <begin position="9"/>
        <end position="23"/>
    </location>
</feature>
<comment type="caution">
    <text evidence="8">The sequence shown here is derived from an EMBL/GenBank/DDBJ whole genome shotgun (WGS) entry which is preliminary data.</text>
</comment>
<evidence type="ECO:0000313" key="8">
    <source>
        <dbReference type="EMBL" id="OLQ01732.1"/>
    </source>
</evidence>
<comment type="subcellular location">
    <subcellularLocation>
        <location evidence="1">Membrane</location>
        <topology evidence="1">Multi-pass membrane protein</topology>
    </subcellularLocation>
</comment>
<keyword evidence="2 6" id="KW-0812">Transmembrane</keyword>
<dbReference type="Pfam" id="PF00520">
    <property type="entry name" value="Ion_trans"/>
    <property type="match status" value="1"/>
</dbReference>
<evidence type="ECO:0000256" key="4">
    <source>
        <dbReference type="ARBA" id="ARBA00023136"/>
    </source>
</evidence>
<keyword evidence="9" id="KW-1185">Reference proteome</keyword>
<feature type="region of interest" description="Disordered" evidence="5">
    <location>
        <begin position="1"/>
        <end position="23"/>
    </location>
</feature>
<dbReference type="OMA" id="DANHEYN"/>